<keyword evidence="2" id="KW-1185">Reference proteome</keyword>
<evidence type="ECO:0000313" key="1">
    <source>
        <dbReference type="EMBL" id="MBU8821478.1"/>
    </source>
</evidence>
<evidence type="ECO:0008006" key="3">
    <source>
        <dbReference type="Google" id="ProtNLM"/>
    </source>
</evidence>
<dbReference type="Proteomes" id="UP000696413">
    <property type="component" value="Unassembled WGS sequence"/>
</dbReference>
<sequence length="142" mass="13519">MAKTRLVTAIVAAGFIAAGVPAGIAWAGGPGGVVEDTNISQAVGSGTFIGEIDGFTAVGPTNDAASAAVLAQCNALGGVDCTVDEVTNDNLCIVSAGDPDTGVVAGGAGPTVEAAFADASARAATTDVPFGPNATIIISACP</sequence>
<organism evidence="1 2">
    <name type="scientific">Mycolicibacterium goodii</name>
    <name type="common">Mycobacterium goodii</name>
    <dbReference type="NCBI Taxonomy" id="134601"/>
    <lineage>
        <taxon>Bacteria</taxon>
        <taxon>Bacillati</taxon>
        <taxon>Actinomycetota</taxon>
        <taxon>Actinomycetes</taxon>
        <taxon>Mycobacteriales</taxon>
        <taxon>Mycobacteriaceae</taxon>
        <taxon>Mycolicibacterium</taxon>
    </lineage>
</organism>
<reference evidence="1 2" key="1">
    <citation type="submission" date="2021-05" db="EMBL/GenBank/DDBJ databases">
        <title>Draft Genome Sequences of Clinical Respiratory Isolates of Mycobacterium goodii Recovered in Ireland.</title>
        <authorList>
            <person name="Flanagan P.R."/>
            <person name="Mok S."/>
            <person name="Roycroft E."/>
            <person name="Rogers T.R."/>
            <person name="Fitzgibbon M."/>
        </authorList>
    </citation>
    <scope>NUCLEOTIDE SEQUENCE [LARGE SCALE GENOMIC DNA]</scope>
    <source>
        <strain evidence="1 2">14IE55</strain>
    </source>
</reference>
<gene>
    <name evidence="1" type="ORF">KL859_01145</name>
</gene>
<proteinExistence type="predicted"/>
<comment type="caution">
    <text evidence="1">The sequence shown here is derived from an EMBL/GenBank/DDBJ whole genome shotgun (WGS) entry which is preliminary data.</text>
</comment>
<protein>
    <recommendedName>
        <fullName evidence="3">DUF4189 domain-containing protein</fullName>
    </recommendedName>
</protein>
<dbReference type="EMBL" id="JAHBOM010000001">
    <property type="protein sequence ID" value="MBU8821478.1"/>
    <property type="molecule type" value="Genomic_DNA"/>
</dbReference>
<name>A0ABS6HGW5_MYCGD</name>
<evidence type="ECO:0000313" key="2">
    <source>
        <dbReference type="Proteomes" id="UP000696413"/>
    </source>
</evidence>
<accession>A0ABS6HGW5</accession>